<feature type="compositionally biased region" description="Basic and acidic residues" evidence="1">
    <location>
        <begin position="1"/>
        <end position="11"/>
    </location>
</feature>
<accession>A0A384JP65</accession>
<gene>
    <name evidence="2" type="ORF">BCIN_08g01220</name>
</gene>
<feature type="region of interest" description="Disordered" evidence="1">
    <location>
        <begin position="43"/>
        <end position="84"/>
    </location>
</feature>
<dbReference type="GeneID" id="5429212"/>
<reference evidence="2 3" key="3">
    <citation type="journal article" date="2017" name="Mol. Plant Pathol.">
        <title>A gapless genome sequence of the fungus Botrytis cinerea.</title>
        <authorList>
            <person name="Van Kan J.A."/>
            <person name="Stassen J.H."/>
            <person name="Mosbach A."/>
            <person name="Van Der Lee T.A."/>
            <person name="Faino L."/>
            <person name="Farmer A.D."/>
            <person name="Papasotiriou D.G."/>
            <person name="Zhou S."/>
            <person name="Seidl M.F."/>
            <person name="Cottam E."/>
            <person name="Edel D."/>
            <person name="Hahn M."/>
            <person name="Schwartz D.C."/>
            <person name="Dietrich R.A."/>
            <person name="Widdison S."/>
            <person name="Scalliet G."/>
        </authorList>
    </citation>
    <scope>NUCLEOTIDE SEQUENCE [LARGE SCALE GENOMIC DNA]</scope>
    <source>
        <strain evidence="2 3">B05.10</strain>
    </source>
</reference>
<dbReference type="KEGG" id="bfu:BCIN_08g01220"/>
<feature type="compositionally biased region" description="Basic residues" evidence="1">
    <location>
        <begin position="62"/>
        <end position="77"/>
    </location>
</feature>
<dbReference type="OrthoDB" id="3555259at2759"/>
<dbReference type="RefSeq" id="XP_001548738.1">
    <property type="nucleotide sequence ID" value="XM_001548688.2"/>
</dbReference>
<feature type="region of interest" description="Disordered" evidence="1">
    <location>
        <begin position="1"/>
        <end position="31"/>
    </location>
</feature>
<reference evidence="2 3" key="2">
    <citation type="journal article" date="2012" name="Eukaryot. Cell">
        <title>Genome update of Botrytis cinerea strains B05.10 and T4.</title>
        <authorList>
            <person name="Staats M."/>
            <person name="van Kan J.A."/>
        </authorList>
    </citation>
    <scope>NUCLEOTIDE SEQUENCE [LARGE SCALE GENOMIC DNA]</scope>
    <source>
        <strain evidence="2 3">B05.10</strain>
    </source>
</reference>
<sequence length="84" mass="9504">MPADWRTDKSGNVKGFIRRKGDPNPLNWGYKVDDKVLSHPKAAMIKTDVSKPKKDDKCKSCEKKKKKEEKKKEKKKSAGGCIVS</sequence>
<reference evidence="2 3" key="1">
    <citation type="journal article" date="2011" name="PLoS Genet.">
        <title>Genomic analysis of the necrotrophic fungal pathogens Sclerotinia sclerotiorum and Botrytis cinerea.</title>
        <authorList>
            <person name="Amselem J."/>
            <person name="Cuomo C.A."/>
            <person name="van Kan J.A."/>
            <person name="Viaud M."/>
            <person name="Benito E.P."/>
            <person name="Couloux A."/>
            <person name="Coutinho P.M."/>
            <person name="de Vries R.P."/>
            <person name="Dyer P.S."/>
            <person name="Fillinger S."/>
            <person name="Fournier E."/>
            <person name="Gout L."/>
            <person name="Hahn M."/>
            <person name="Kohn L."/>
            <person name="Lapalu N."/>
            <person name="Plummer K.M."/>
            <person name="Pradier J.M."/>
            <person name="Quevillon E."/>
            <person name="Sharon A."/>
            <person name="Simon A."/>
            <person name="ten Have A."/>
            <person name="Tudzynski B."/>
            <person name="Tudzynski P."/>
            <person name="Wincker P."/>
            <person name="Andrew M."/>
            <person name="Anthouard V."/>
            <person name="Beever R.E."/>
            <person name="Beffa R."/>
            <person name="Benoit I."/>
            <person name="Bouzid O."/>
            <person name="Brault B."/>
            <person name="Chen Z."/>
            <person name="Choquer M."/>
            <person name="Collemare J."/>
            <person name="Cotton P."/>
            <person name="Danchin E.G."/>
            <person name="Da Silva C."/>
            <person name="Gautier A."/>
            <person name="Giraud C."/>
            <person name="Giraud T."/>
            <person name="Gonzalez C."/>
            <person name="Grossetete S."/>
            <person name="Guldener U."/>
            <person name="Henrissat B."/>
            <person name="Howlett B.J."/>
            <person name="Kodira C."/>
            <person name="Kretschmer M."/>
            <person name="Lappartient A."/>
            <person name="Leroch M."/>
            <person name="Levis C."/>
            <person name="Mauceli E."/>
            <person name="Neuveglise C."/>
            <person name="Oeser B."/>
            <person name="Pearson M."/>
            <person name="Poulain J."/>
            <person name="Poussereau N."/>
            <person name="Quesneville H."/>
            <person name="Rascle C."/>
            <person name="Schumacher J."/>
            <person name="Segurens B."/>
            <person name="Sexton A."/>
            <person name="Silva E."/>
            <person name="Sirven C."/>
            <person name="Soanes D.M."/>
            <person name="Talbot N.J."/>
            <person name="Templeton M."/>
            <person name="Yandava C."/>
            <person name="Yarden O."/>
            <person name="Zeng Q."/>
            <person name="Rollins J.A."/>
            <person name="Lebrun M.H."/>
            <person name="Dickman M."/>
        </authorList>
    </citation>
    <scope>NUCLEOTIDE SEQUENCE [LARGE SCALE GENOMIC DNA]</scope>
    <source>
        <strain evidence="2 3">B05.10</strain>
    </source>
</reference>
<keyword evidence="3" id="KW-1185">Reference proteome</keyword>
<dbReference type="AlphaFoldDB" id="A0A384JP65"/>
<evidence type="ECO:0000313" key="2">
    <source>
        <dbReference type="EMBL" id="ATZ52379.1"/>
    </source>
</evidence>
<dbReference type="Proteomes" id="UP000001798">
    <property type="component" value="Chromosome 8"/>
</dbReference>
<dbReference type="VEuPathDB" id="FungiDB:Bcin08g01220"/>
<evidence type="ECO:0000313" key="3">
    <source>
        <dbReference type="Proteomes" id="UP000001798"/>
    </source>
</evidence>
<feature type="compositionally biased region" description="Basic and acidic residues" evidence="1">
    <location>
        <begin position="48"/>
        <end position="61"/>
    </location>
</feature>
<organism evidence="2 3">
    <name type="scientific">Botryotinia fuckeliana (strain B05.10)</name>
    <name type="common">Noble rot fungus</name>
    <name type="synonym">Botrytis cinerea</name>
    <dbReference type="NCBI Taxonomy" id="332648"/>
    <lineage>
        <taxon>Eukaryota</taxon>
        <taxon>Fungi</taxon>
        <taxon>Dikarya</taxon>
        <taxon>Ascomycota</taxon>
        <taxon>Pezizomycotina</taxon>
        <taxon>Leotiomycetes</taxon>
        <taxon>Helotiales</taxon>
        <taxon>Sclerotiniaceae</taxon>
        <taxon>Botrytis</taxon>
    </lineage>
</organism>
<proteinExistence type="predicted"/>
<protein>
    <submittedName>
        <fullName evidence="2">Uncharacterized protein</fullName>
    </submittedName>
</protein>
<evidence type="ECO:0000256" key="1">
    <source>
        <dbReference type="SAM" id="MobiDB-lite"/>
    </source>
</evidence>
<dbReference type="EMBL" id="CP009812">
    <property type="protein sequence ID" value="ATZ52379.1"/>
    <property type="molecule type" value="Genomic_DNA"/>
</dbReference>
<dbReference type="OMA" id="AMIKTDV"/>
<name>A0A384JP65_BOTFB</name>